<dbReference type="Gramene" id="ERM98759">
    <property type="protein sequence ID" value="ERM98759"/>
    <property type="gene ID" value="AMTR_s00082p00133500"/>
</dbReference>
<evidence type="ECO:0000256" key="1">
    <source>
        <dbReference type="SAM" id="Coils"/>
    </source>
</evidence>
<evidence type="ECO:0000313" key="2">
    <source>
        <dbReference type="EMBL" id="ERM98759.1"/>
    </source>
</evidence>
<dbReference type="EMBL" id="KI395277">
    <property type="protein sequence ID" value="ERM98759.1"/>
    <property type="molecule type" value="Genomic_DNA"/>
</dbReference>
<dbReference type="Proteomes" id="UP000017836">
    <property type="component" value="Unassembled WGS sequence"/>
</dbReference>
<proteinExistence type="predicted"/>
<keyword evidence="1" id="KW-0175">Coiled coil</keyword>
<organism evidence="2 3">
    <name type="scientific">Amborella trichopoda</name>
    <dbReference type="NCBI Taxonomy" id="13333"/>
    <lineage>
        <taxon>Eukaryota</taxon>
        <taxon>Viridiplantae</taxon>
        <taxon>Streptophyta</taxon>
        <taxon>Embryophyta</taxon>
        <taxon>Tracheophyta</taxon>
        <taxon>Spermatophyta</taxon>
        <taxon>Magnoliopsida</taxon>
        <taxon>Amborellales</taxon>
        <taxon>Amborellaceae</taxon>
        <taxon>Amborella</taxon>
    </lineage>
</organism>
<evidence type="ECO:0000313" key="3">
    <source>
        <dbReference type="Proteomes" id="UP000017836"/>
    </source>
</evidence>
<dbReference type="AlphaFoldDB" id="W1NVR3"/>
<gene>
    <name evidence="2" type="ORF">AMTR_s00082p00133500</name>
</gene>
<keyword evidence="3" id="KW-1185">Reference proteome</keyword>
<name>W1NVR3_AMBTC</name>
<sequence length="200" mass="21737">MTPTSSNRVASPAHPAASILLVLEATQEEVGTLRTRLSGSLAAKSLDSPASGRPLGSLPLGLHDASKSMTPLAFRNPMLDVPPLDMIGFFATPQPSSGSKAFIVRRMLSSDLHDWGSKGLSSEDAAQASFERHLDTLEKDLAEQQGLMRQRTQERARLISKRDSLSEEVVSLSRELKIVKAEIEELQARVASLSSRRDFS</sequence>
<accession>W1NVR3</accession>
<protein>
    <submittedName>
        <fullName evidence="2">Uncharacterized protein</fullName>
    </submittedName>
</protein>
<feature type="coiled-coil region" evidence="1">
    <location>
        <begin position="134"/>
        <end position="196"/>
    </location>
</feature>
<dbReference type="HOGENOM" id="CLU_101535_0_0_1"/>
<reference evidence="3" key="1">
    <citation type="journal article" date="2013" name="Science">
        <title>The Amborella genome and the evolution of flowering plants.</title>
        <authorList>
            <consortium name="Amborella Genome Project"/>
        </authorList>
    </citation>
    <scope>NUCLEOTIDE SEQUENCE [LARGE SCALE GENOMIC DNA]</scope>
</reference>